<sequence length="65" mass="7336">MRHLHAGWPRARPAQPRQRGGSRKERSPRGAGYAHHLTGKRQHVCRIPLTPRLGRFRRPARGGGA</sequence>
<dbReference type="AlphaFoldDB" id="A0A238GZS9"/>
<evidence type="ECO:0000256" key="1">
    <source>
        <dbReference type="SAM" id="MobiDB-lite"/>
    </source>
</evidence>
<feature type="compositionally biased region" description="Low complexity" evidence="1">
    <location>
        <begin position="1"/>
        <end position="19"/>
    </location>
</feature>
<feature type="region of interest" description="Disordered" evidence="1">
    <location>
        <begin position="1"/>
        <end position="43"/>
    </location>
</feature>
<name>A0A238GZS9_9BURK</name>
<dbReference type="EMBL" id="FXAN01000032">
    <property type="protein sequence ID" value="SMF98497.1"/>
    <property type="molecule type" value="Genomic_DNA"/>
</dbReference>
<accession>A0A238GZS9</accession>
<proteinExistence type="predicted"/>
<dbReference type="Proteomes" id="UP000198460">
    <property type="component" value="Unassembled WGS sequence"/>
</dbReference>
<evidence type="ECO:0000313" key="2">
    <source>
        <dbReference type="EMBL" id="SMF98497.1"/>
    </source>
</evidence>
<reference evidence="2 3" key="1">
    <citation type="submission" date="2017-04" db="EMBL/GenBank/DDBJ databases">
        <authorList>
            <person name="Afonso C.L."/>
            <person name="Miller P.J."/>
            <person name="Scott M.A."/>
            <person name="Spackman E."/>
            <person name="Goraichik I."/>
            <person name="Dimitrov K.M."/>
            <person name="Suarez D.L."/>
            <person name="Swayne D.E."/>
        </authorList>
    </citation>
    <scope>NUCLEOTIDE SEQUENCE [LARGE SCALE GENOMIC DNA]</scope>
    <source>
        <strain evidence="2">LMG 28154</strain>
    </source>
</reference>
<gene>
    <name evidence="2" type="ORF">BSIN_1774</name>
</gene>
<evidence type="ECO:0000313" key="3">
    <source>
        <dbReference type="Proteomes" id="UP000198460"/>
    </source>
</evidence>
<organism evidence="2 3">
    <name type="scientific">Burkholderia singularis</name>
    <dbReference type="NCBI Taxonomy" id="1503053"/>
    <lineage>
        <taxon>Bacteria</taxon>
        <taxon>Pseudomonadati</taxon>
        <taxon>Pseudomonadota</taxon>
        <taxon>Betaproteobacteria</taxon>
        <taxon>Burkholderiales</taxon>
        <taxon>Burkholderiaceae</taxon>
        <taxon>Burkholderia</taxon>
        <taxon>pseudomallei group</taxon>
    </lineage>
</organism>
<protein>
    <submittedName>
        <fullName evidence="2">Uncharacterized protein</fullName>
    </submittedName>
</protein>